<evidence type="ECO:0000313" key="4">
    <source>
        <dbReference type="Proteomes" id="UP000291758"/>
    </source>
</evidence>
<proteinExistence type="predicted"/>
<accession>A0A4P6EP42</accession>
<reference evidence="3 4" key="1">
    <citation type="submission" date="2019-01" db="EMBL/GenBank/DDBJ databases">
        <title>Genome sequencing of strain 2JSPR-7.</title>
        <authorList>
            <person name="Heo J."/>
            <person name="Kim S.-J."/>
            <person name="Kim J.-S."/>
            <person name="Hong S.-B."/>
            <person name="Kwon S.-W."/>
        </authorList>
    </citation>
    <scope>NUCLEOTIDE SEQUENCE [LARGE SCALE GENOMIC DNA]</scope>
    <source>
        <strain evidence="3 4">2JSPR-7</strain>
    </source>
</reference>
<feature type="chain" id="PRO_5039509370" description="Nuclear transport factor 2 family protein" evidence="2">
    <location>
        <begin position="20"/>
        <end position="213"/>
    </location>
</feature>
<keyword evidence="4" id="KW-1185">Reference proteome</keyword>
<evidence type="ECO:0008006" key="5">
    <source>
        <dbReference type="Google" id="ProtNLM"/>
    </source>
</evidence>
<name>A0A4P6EP42_9MICO</name>
<evidence type="ECO:0000256" key="2">
    <source>
        <dbReference type="SAM" id="SignalP"/>
    </source>
</evidence>
<dbReference type="RefSeq" id="WP_129204660.1">
    <property type="nucleotide sequence ID" value="NZ_CP035495.1"/>
</dbReference>
<gene>
    <name evidence="3" type="ORF">ET495_09995</name>
</gene>
<dbReference type="EMBL" id="CP035495">
    <property type="protein sequence ID" value="QAY63523.1"/>
    <property type="molecule type" value="Genomic_DNA"/>
</dbReference>
<sequence length="213" mass="21791">MRRVGVALAAAVIAMTAVAGCTGSPGSSPVPTPPADTSTTSEPATGAPSPTSAPSPESESEQAAASAEDAVRDFYAVVDELRSDPASDVAALDDVATSIALSSRQRQLERERGDGWHQTGETKIVTLDVKGVDLTNTDADGAVAPVVQFDVCIDVSGVDVLDANGSSVAAAGRPTTGWERQTVVNHDWADDPVGGWRVSTSETLGQQPCEADS</sequence>
<dbReference type="OrthoDB" id="3781444at2"/>
<dbReference type="KEGG" id="xyl:ET495_09995"/>
<evidence type="ECO:0000256" key="1">
    <source>
        <dbReference type="SAM" id="MobiDB-lite"/>
    </source>
</evidence>
<feature type="signal peptide" evidence="2">
    <location>
        <begin position="1"/>
        <end position="19"/>
    </location>
</feature>
<feature type="region of interest" description="Disordered" evidence="1">
    <location>
        <begin position="188"/>
        <end position="213"/>
    </location>
</feature>
<keyword evidence="2" id="KW-0732">Signal</keyword>
<feature type="region of interest" description="Disordered" evidence="1">
    <location>
        <begin position="20"/>
        <end position="67"/>
    </location>
</feature>
<protein>
    <recommendedName>
        <fullName evidence="5">Nuclear transport factor 2 family protein</fullName>
    </recommendedName>
</protein>
<dbReference type="PROSITE" id="PS51257">
    <property type="entry name" value="PROKAR_LIPOPROTEIN"/>
    <property type="match status" value="1"/>
</dbReference>
<dbReference type="AlphaFoldDB" id="A0A4P6EP42"/>
<dbReference type="Proteomes" id="UP000291758">
    <property type="component" value="Chromosome"/>
</dbReference>
<feature type="compositionally biased region" description="Low complexity" evidence="1">
    <location>
        <begin position="37"/>
        <end position="67"/>
    </location>
</feature>
<organism evidence="3 4">
    <name type="scientific">Xylanimonas allomyrinae</name>
    <dbReference type="NCBI Taxonomy" id="2509459"/>
    <lineage>
        <taxon>Bacteria</taxon>
        <taxon>Bacillati</taxon>
        <taxon>Actinomycetota</taxon>
        <taxon>Actinomycetes</taxon>
        <taxon>Micrococcales</taxon>
        <taxon>Promicromonosporaceae</taxon>
        <taxon>Xylanimonas</taxon>
    </lineage>
</organism>
<evidence type="ECO:0000313" key="3">
    <source>
        <dbReference type="EMBL" id="QAY63523.1"/>
    </source>
</evidence>